<dbReference type="EMBL" id="JAANNP010000001">
    <property type="protein sequence ID" value="NHC13022.1"/>
    <property type="molecule type" value="Genomic_DNA"/>
</dbReference>
<gene>
    <name evidence="1" type="ORF">G9H71_04425</name>
</gene>
<protein>
    <recommendedName>
        <fullName evidence="3">SAF domain-containing protein</fullName>
    </recommendedName>
</protein>
<reference evidence="1 2" key="1">
    <citation type="submission" date="2020-03" db="EMBL/GenBank/DDBJ databases">
        <title>Two novel Motilibacter sp.</title>
        <authorList>
            <person name="Liu S."/>
        </authorList>
    </citation>
    <scope>NUCLEOTIDE SEQUENCE [LARGE SCALE GENOMIC DNA]</scope>
    <source>
        <strain evidence="1 2">E257</strain>
    </source>
</reference>
<dbReference type="Proteomes" id="UP000800981">
    <property type="component" value="Unassembled WGS sequence"/>
</dbReference>
<sequence length="243" mass="24401">MADLPAPSAARLPRARWLDARFVVGVLLVLGSVVAGARVVAAADDTVAVWAVRHDVAANAALAAADLEPRRVRIEGRLDRYVPASVDPEGLLATRPVAEGELLPVAAVVRGTARDYRAVPVAVTPASVVGLDEHSLVDVYVVSEEDADGAAAQAAEVPDEGSAQARDVPAARAAARPVPLAPVLQGVPVLGLGGDGSTFGGGGSATVQLQVPAADVGRLLRAAAAGPVQLVRVPGPAEDGAGS</sequence>
<evidence type="ECO:0000313" key="2">
    <source>
        <dbReference type="Proteomes" id="UP000800981"/>
    </source>
</evidence>
<organism evidence="1 2">
    <name type="scientific">Motilibacter deserti</name>
    <dbReference type="NCBI Taxonomy" id="2714956"/>
    <lineage>
        <taxon>Bacteria</taxon>
        <taxon>Bacillati</taxon>
        <taxon>Actinomycetota</taxon>
        <taxon>Actinomycetes</taxon>
        <taxon>Motilibacterales</taxon>
        <taxon>Motilibacteraceae</taxon>
        <taxon>Motilibacter</taxon>
    </lineage>
</organism>
<dbReference type="RefSeq" id="WP_166278371.1">
    <property type="nucleotide sequence ID" value="NZ_JAANNP010000001.1"/>
</dbReference>
<proteinExistence type="predicted"/>
<keyword evidence="2" id="KW-1185">Reference proteome</keyword>
<name>A0ABX0GTM4_9ACTN</name>
<evidence type="ECO:0008006" key="3">
    <source>
        <dbReference type="Google" id="ProtNLM"/>
    </source>
</evidence>
<accession>A0ABX0GTM4</accession>
<comment type="caution">
    <text evidence="1">The sequence shown here is derived from an EMBL/GenBank/DDBJ whole genome shotgun (WGS) entry which is preliminary data.</text>
</comment>
<evidence type="ECO:0000313" key="1">
    <source>
        <dbReference type="EMBL" id="NHC13022.1"/>
    </source>
</evidence>